<keyword evidence="2" id="KW-1185">Reference proteome</keyword>
<dbReference type="PANTHER" id="PTHR19143">
    <property type="entry name" value="FIBRINOGEN/TENASCIN/ANGIOPOEITIN"/>
    <property type="match status" value="1"/>
</dbReference>
<dbReference type="InterPro" id="IPR036056">
    <property type="entry name" value="Fibrinogen-like_C"/>
</dbReference>
<dbReference type="InterPro" id="IPR002181">
    <property type="entry name" value="Fibrinogen_a/b/g_C_dom"/>
</dbReference>
<dbReference type="Pfam" id="PF00147">
    <property type="entry name" value="Fibrinogen_C"/>
    <property type="match status" value="1"/>
</dbReference>
<name>A0A182HQQ0_ANOAR</name>
<dbReference type="VEuPathDB" id="VectorBase:AARA21_014727"/>
<dbReference type="KEGG" id="aara:120897151"/>
<dbReference type="GeneID" id="120897151"/>
<dbReference type="PROSITE" id="PS51406">
    <property type="entry name" value="FIBRINOGEN_C_2"/>
    <property type="match status" value="1"/>
</dbReference>
<dbReference type="Gene3D" id="3.90.215.10">
    <property type="entry name" value="Gamma Fibrinogen, chain A, domain 1"/>
    <property type="match status" value="1"/>
</dbReference>
<dbReference type="Proteomes" id="UP000075840">
    <property type="component" value="Unassembled WGS sequence"/>
</dbReference>
<dbReference type="GO" id="GO:0005615">
    <property type="term" value="C:extracellular space"/>
    <property type="evidence" value="ECO:0007669"/>
    <property type="project" value="TreeGrafter"/>
</dbReference>
<reference evidence="1" key="1">
    <citation type="submission" date="2022-08" db="UniProtKB">
        <authorList>
            <consortium name="EnsemblMetazoa"/>
        </authorList>
    </citation>
    <scope>IDENTIFICATION</scope>
    <source>
        <strain evidence="1">Dongola</strain>
    </source>
</reference>
<dbReference type="CDD" id="cd00087">
    <property type="entry name" value="FReD"/>
    <property type="match status" value="1"/>
</dbReference>
<proteinExistence type="predicted"/>
<dbReference type="PROSITE" id="PS00514">
    <property type="entry name" value="FIBRINOGEN_C_1"/>
    <property type="match status" value="1"/>
</dbReference>
<dbReference type="PANTHER" id="PTHR19143:SF327">
    <property type="entry name" value="FI21813P1-RELATED"/>
    <property type="match status" value="1"/>
</dbReference>
<dbReference type="InterPro" id="IPR020837">
    <property type="entry name" value="Fibrinogen_CS"/>
</dbReference>
<dbReference type="RefSeq" id="XP_040157742.1">
    <property type="nucleotide sequence ID" value="XM_040301808.1"/>
</dbReference>
<dbReference type="SMART" id="SM00186">
    <property type="entry name" value="FBG"/>
    <property type="match status" value="1"/>
</dbReference>
<protein>
    <submittedName>
        <fullName evidence="1">Uncharacterized protein</fullName>
    </submittedName>
</protein>
<dbReference type="InterPro" id="IPR050373">
    <property type="entry name" value="Fibrinogen_C-term_domain"/>
</dbReference>
<dbReference type="VEuPathDB" id="VectorBase:AARA003593"/>
<dbReference type="EnsemblMetazoa" id="AARA003593-RA">
    <property type="protein sequence ID" value="AARA003593-PA"/>
    <property type="gene ID" value="AARA003593"/>
</dbReference>
<evidence type="ECO:0000313" key="2">
    <source>
        <dbReference type="Proteomes" id="UP000075840"/>
    </source>
</evidence>
<accession>A0A182HQQ0</accession>
<dbReference type="AlphaFoldDB" id="A0A182HQQ0"/>
<evidence type="ECO:0000313" key="1">
    <source>
        <dbReference type="EnsemblMetazoa" id="AARA003593-PA"/>
    </source>
</evidence>
<organism evidence="1 2">
    <name type="scientific">Anopheles arabiensis</name>
    <name type="common">Mosquito</name>
    <dbReference type="NCBI Taxonomy" id="7173"/>
    <lineage>
        <taxon>Eukaryota</taxon>
        <taxon>Metazoa</taxon>
        <taxon>Ecdysozoa</taxon>
        <taxon>Arthropoda</taxon>
        <taxon>Hexapoda</taxon>
        <taxon>Insecta</taxon>
        <taxon>Pterygota</taxon>
        <taxon>Neoptera</taxon>
        <taxon>Endopterygota</taxon>
        <taxon>Diptera</taxon>
        <taxon>Nematocera</taxon>
        <taxon>Culicoidea</taxon>
        <taxon>Culicidae</taxon>
        <taxon>Anophelinae</taxon>
        <taxon>Anopheles</taxon>
    </lineage>
</organism>
<dbReference type="EMBL" id="APCN01004675">
    <property type="status" value="NOT_ANNOTATED_CDS"/>
    <property type="molecule type" value="Genomic_DNA"/>
</dbReference>
<sequence>MTLILSLLLVAFSTRLCEGSFSLLSEPRQTCAGYSGIADAIAYLTKSISNQTVANDPLLEVKTSLQNLLQLATIYQSCDDVTGPPGLYRVRDGNDVPTHYFCQTELLGGGWTVIQRRTSGRTNFTRSFNEYQNGFGHPDQEFWIGLTRLNRITSLAQYELIILMDAFDGATASVRYTNFKVGPASDGFRLVALEYSSGVGNSMSSSANQTFSTFDRDTDSSLSNCANSWKGGWWFGACGDSNLNGFYNGPAATTIARTSMVWTSFKGSFQSLKSSIMLIRKKRA</sequence>
<dbReference type="InterPro" id="IPR014716">
    <property type="entry name" value="Fibrinogen_a/b/g_C_1"/>
</dbReference>
<dbReference type="SUPFAM" id="SSF56496">
    <property type="entry name" value="Fibrinogen C-terminal domain-like"/>
    <property type="match status" value="1"/>
</dbReference>